<dbReference type="SUPFAM" id="SSF47473">
    <property type="entry name" value="EF-hand"/>
    <property type="match status" value="1"/>
</dbReference>
<protein>
    <recommendedName>
        <fullName evidence="1">EF-hand domain-containing protein</fullName>
    </recommendedName>
</protein>
<feature type="domain" description="EF-hand" evidence="1">
    <location>
        <begin position="174"/>
        <end position="189"/>
    </location>
</feature>
<dbReference type="InterPro" id="IPR002048">
    <property type="entry name" value="EF_hand_dom"/>
</dbReference>
<name>A0A504J889_9FLAO</name>
<dbReference type="Pfam" id="PF13202">
    <property type="entry name" value="EF-hand_5"/>
    <property type="match status" value="1"/>
</dbReference>
<comment type="caution">
    <text evidence="2">The sequence shown here is derived from an EMBL/GenBank/DDBJ whole genome shotgun (WGS) entry which is preliminary data.</text>
</comment>
<evidence type="ECO:0000259" key="1">
    <source>
        <dbReference type="Pfam" id="PF13202"/>
    </source>
</evidence>
<dbReference type="OrthoDB" id="1355105at2"/>
<dbReference type="Proteomes" id="UP000315540">
    <property type="component" value="Unassembled WGS sequence"/>
</dbReference>
<dbReference type="RefSeq" id="WP_140590177.1">
    <property type="nucleotide sequence ID" value="NZ_VFWZ01000002.1"/>
</dbReference>
<dbReference type="InterPro" id="IPR011992">
    <property type="entry name" value="EF-hand-dom_pair"/>
</dbReference>
<dbReference type="InterPro" id="IPR018247">
    <property type="entry name" value="EF_Hand_1_Ca_BS"/>
</dbReference>
<evidence type="ECO:0000313" key="3">
    <source>
        <dbReference type="Proteomes" id="UP000315540"/>
    </source>
</evidence>
<accession>A0A504J889</accession>
<keyword evidence="3" id="KW-1185">Reference proteome</keyword>
<reference evidence="2 3" key="1">
    <citation type="submission" date="2019-06" db="EMBL/GenBank/DDBJ databases">
        <authorList>
            <person name="Meng X."/>
        </authorList>
    </citation>
    <scope>NUCLEOTIDE SEQUENCE [LARGE SCALE GENOMIC DNA]</scope>
    <source>
        <strain evidence="2 3">M625</strain>
    </source>
</reference>
<sequence length="261" mass="30604">MKQIITILTLAIFLIGCSNDKIEKKGFQVSEISEDENGNKIVGLNIDSLKLETRPRNVLLTKNPTHRITPIYKVNYHKKTKKPFTGSNAYHTKWRDNDEEGNNWNNNFMPGFEAVYGYNFVNVSHYNNETKAENKLFDKPVLIKTFYYPAFSKDTLNFEPVHRKYYMVSVYDEDSNKDGFINVKDLRRFYYFDIDGKNKRNLIPKEYSVIGSEYDSANDFMYVFAKADKNKNGQIESNEPIDIFWIDLKKPENVGLQYQTE</sequence>
<dbReference type="PROSITE" id="PS51257">
    <property type="entry name" value="PROKAR_LIPOPROTEIN"/>
    <property type="match status" value="1"/>
</dbReference>
<dbReference type="AlphaFoldDB" id="A0A504J889"/>
<organism evidence="2 3">
    <name type="scientific">Aquimarina algicola</name>
    <dbReference type="NCBI Taxonomy" id="2589995"/>
    <lineage>
        <taxon>Bacteria</taxon>
        <taxon>Pseudomonadati</taxon>
        <taxon>Bacteroidota</taxon>
        <taxon>Flavobacteriia</taxon>
        <taxon>Flavobacteriales</taxon>
        <taxon>Flavobacteriaceae</taxon>
        <taxon>Aquimarina</taxon>
    </lineage>
</organism>
<evidence type="ECO:0000313" key="2">
    <source>
        <dbReference type="EMBL" id="TPN86794.1"/>
    </source>
</evidence>
<dbReference type="PROSITE" id="PS00018">
    <property type="entry name" value="EF_HAND_1"/>
    <property type="match status" value="1"/>
</dbReference>
<proteinExistence type="predicted"/>
<gene>
    <name evidence="2" type="ORF">FHK87_04105</name>
</gene>
<dbReference type="EMBL" id="VFWZ01000002">
    <property type="protein sequence ID" value="TPN86794.1"/>
    <property type="molecule type" value="Genomic_DNA"/>
</dbReference>
<dbReference type="Gene3D" id="1.10.238.10">
    <property type="entry name" value="EF-hand"/>
    <property type="match status" value="1"/>
</dbReference>